<dbReference type="eggNOG" id="COG0446">
    <property type="taxonomic scope" value="Bacteria"/>
</dbReference>
<dbReference type="Gene3D" id="3.30.390.30">
    <property type="match status" value="1"/>
</dbReference>
<dbReference type="GO" id="GO:0005737">
    <property type="term" value="C:cytoplasm"/>
    <property type="evidence" value="ECO:0007669"/>
    <property type="project" value="TreeGrafter"/>
</dbReference>
<dbReference type="GO" id="GO:0071949">
    <property type="term" value="F:FAD binding"/>
    <property type="evidence" value="ECO:0007669"/>
    <property type="project" value="TreeGrafter"/>
</dbReference>
<dbReference type="OrthoDB" id="9792592at2"/>
<keyword evidence="6" id="KW-1185">Reference proteome</keyword>
<organism evidence="5 6">
    <name type="scientific">Liquorilactobacillus vini DSM 20605</name>
    <dbReference type="NCBI Taxonomy" id="1133569"/>
    <lineage>
        <taxon>Bacteria</taxon>
        <taxon>Bacillati</taxon>
        <taxon>Bacillota</taxon>
        <taxon>Bacilli</taxon>
        <taxon>Lactobacillales</taxon>
        <taxon>Lactobacillaceae</taxon>
        <taxon>Liquorilactobacillus</taxon>
    </lineage>
</organism>
<accession>A0A0R2C9Q4</accession>
<keyword evidence="2" id="KW-0274">FAD</keyword>
<sequence>MATQAKHFNYLLIGGGMAADQAAAGIRSIDQNGTIAILSADVDEPYARPALSKKLWVDETFQESDTDFKTAEKQNVEIHLQTTVTKIDPAAHQVETAAGTTYAYDKLLLATGVKANTLPNLPNSDLIVALRSKADYRKIRAFSGQQKQVLVVGNGYIGSEIAAGLIQSDTQVSYVIDTPHLFDKKFPANLSQQLEEKYQQAGVKFYPSKRATAVKIPDHRVILTLDDGTELAGDGLVLGLGSHSDYRLAQTASLKLDKNGVIVNKNLQTSDPDIYAAGDLISYPDPILGQTKSEHVMHATKSGFAAGQNMAGQTTAYNYTPYFYSWVFDVSWEAIGTIRTDLTMYQEKLGVKGNLTYYFDQNDTLQGILKWNAKVNLNHLRNLLSQHPQLTELKKVLPLTQVD</sequence>
<dbReference type="AlphaFoldDB" id="A0A0R2C9Q4"/>
<evidence type="ECO:0000313" key="5">
    <source>
        <dbReference type="EMBL" id="KRM88545.1"/>
    </source>
</evidence>
<dbReference type="Gene3D" id="3.50.50.60">
    <property type="entry name" value="FAD/NAD(P)-binding domain"/>
    <property type="match status" value="2"/>
</dbReference>
<evidence type="ECO:0000313" key="6">
    <source>
        <dbReference type="Proteomes" id="UP000051576"/>
    </source>
</evidence>
<dbReference type="PATRIC" id="fig|1133569.4.peg.1268"/>
<dbReference type="SUPFAM" id="SSF55424">
    <property type="entry name" value="FAD/NAD-linked reductases, dimerisation (C-terminal) domain"/>
    <property type="match status" value="1"/>
</dbReference>
<protein>
    <submittedName>
        <fullName evidence="5">Putidaredoxin reductase</fullName>
    </submittedName>
</protein>
<evidence type="ECO:0000259" key="4">
    <source>
        <dbReference type="Pfam" id="PF07992"/>
    </source>
</evidence>
<proteinExistence type="predicted"/>
<evidence type="ECO:0000256" key="3">
    <source>
        <dbReference type="ARBA" id="ARBA00023002"/>
    </source>
</evidence>
<dbReference type="STRING" id="1133569.FD21_GL001139"/>
<dbReference type="InterPro" id="IPR023753">
    <property type="entry name" value="FAD/NAD-binding_dom"/>
</dbReference>
<dbReference type="InterPro" id="IPR016156">
    <property type="entry name" value="FAD/NAD-linked_Rdtase_dimer_sf"/>
</dbReference>
<dbReference type="GO" id="GO:0016174">
    <property type="term" value="F:NAD(P)H oxidase H2O2-forming activity"/>
    <property type="evidence" value="ECO:0007669"/>
    <property type="project" value="TreeGrafter"/>
</dbReference>
<dbReference type="PANTHER" id="PTHR43557:SF4">
    <property type="entry name" value="APOPTOSIS-INDUCING FACTOR 1, MITOCHONDRIAL"/>
    <property type="match status" value="1"/>
</dbReference>
<gene>
    <name evidence="5" type="ORF">FD21_GL001139</name>
</gene>
<dbReference type="PRINTS" id="PR00411">
    <property type="entry name" value="PNDRDTASEI"/>
</dbReference>
<dbReference type="GO" id="GO:0012501">
    <property type="term" value="P:programmed cell death"/>
    <property type="evidence" value="ECO:0007669"/>
    <property type="project" value="TreeGrafter"/>
</dbReference>
<evidence type="ECO:0000256" key="1">
    <source>
        <dbReference type="ARBA" id="ARBA00022630"/>
    </source>
</evidence>
<dbReference type="GO" id="GO:0033108">
    <property type="term" value="P:mitochondrial respiratory chain complex assembly"/>
    <property type="evidence" value="ECO:0007669"/>
    <property type="project" value="TreeGrafter"/>
</dbReference>
<dbReference type="EMBL" id="AYYX01000030">
    <property type="protein sequence ID" value="KRM88545.1"/>
    <property type="molecule type" value="Genomic_DNA"/>
</dbReference>
<keyword evidence="1" id="KW-0285">Flavoprotein</keyword>
<keyword evidence="3" id="KW-0560">Oxidoreductase</keyword>
<dbReference type="PRINTS" id="PR00368">
    <property type="entry name" value="FADPNR"/>
</dbReference>
<reference evidence="5 6" key="1">
    <citation type="journal article" date="2015" name="Genome Announc.">
        <title>Expanding the biotechnology potential of lactobacilli through comparative genomics of 213 strains and associated genera.</title>
        <authorList>
            <person name="Sun Z."/>
            <person name="Harris H.M."/>
            <person name="McCann A."/>
            <person name="Guo C."/>
            <person name="Argimon S."/>
            <person name="Zhang W."/>
            <person name="Yang X."/>
            <person name="Jeffery I.B."/>
            <person name="Cooney J.C."/>
            <person name="Kagawa T.F."/>
            <person name="Liu W."/>
            <person name="Song Y."/>
            <person name="Salvetti E."/>
            <person name="Wrobel A."/>
            <person name="Rasinkangas P."/>
            <person name="Parkhill J."/>
            <person name="Rea M.C."/>
            <person name="O'Sullivan O."/>
            <person name="Ritari J."/>
            <person name="Douillard F.P."/>
            <person name="Paul Ross R."/>
            <person name="Yang R."/>
            <person name="Briner A.E."/>
            <person name="Felis G.E."/>
            <person name="de Vos W.M."/>
            <person name="Barrangou R."/>
            <person name="Klaenhammer T.R."/>
            <person name="Caufield P.W."/>
            <person name="Cui Y."/>
            <person name="Zhang H."/>
            <person name="O'Toole P.W."/>
        </authorList>
    </citation>
    <scope>NUCLEOTIDE SEQUENCE [LARGE SCALE GENOMIC DNA]</scope>
    <source>
        <strain evidence="5 6">DSM 20605</strain>
    </source>
</reference>
<dbReference type="RefSeq" id="WP_010580989.1">
    <property type="nucleotide sequence ID" value="NZ_AHYZ01000142.1"/>
</dbReference>
<dbReference type="InterPro" id="IPR050446">
    <property type="entry name" value="FAD-oxidoreductase/Apoptosis"/>
</dbReference>
<dbReference type="PANTHER" id="PTHR43557">
    <property type="entry name" value="APOPTOSIS-INDUCING FACTOR 1"/>
    <property type="match status" value="1"/>
</dbReference>
<feature type="domain" description="FAD/NAD(P)-binding" evidence="4">
    <location>
        <begin position="9"/>
        <end position="303"/>
    </location>
</feature>
<comment type="caution">
    <text evidence="5">The sequence shown here is derived from an EMBL/GenBank/DDBJ whole genome shotgun (WGS) entry which is preliminary data.</text>
</comment>
<dbReference type="Proteomes" id="UP000051576">
    <property type="component" value="Unassembled WGS sequence"/>
</dbReference>
<dbReference type="InterPro" id="IPR036188">
    <property type="entry name" value="FAD/NAD-bd_sf"/>
</dbReference>
<dbReference type="SUPFAM" id="SSF51905">
    <property type="entry name" value="FAD/NAD(P)-binding domain"/>
    <property type="match status" value="1"/>
</dbReference>
<name>A0A0R2C9Q4_9LACO</name>
<evidence type="ECO:0000256" key="2">
    <source>
        <dbReference type="ARBA" id="ARBA00022827"/>
    </source>
</evidence>
<dbReference type="Pfam" id="PF07992">
    <property type="entry name" value="Pyr_redox_2"/>
    <property type="match status" value="1"/>
</dbReference>